<protein>
    <submittedName>
        <fullName evidence="3">Uncharacterized protein</fullName>
    </submittedName>
</protein>
<dbReference type="OrthoDB" id="3700382at2"/>
<feature type="compositionally biased region" description="Low complexity" evidence="1">
    <location>
        <begin position="54"/>
        <end position="67"/>
    </location>
</feature>
<keyword evidence="2" id="KW-1133">Transmembrane helix</keyword>
<name>A0A4R4VNH4_9PSEU</name>
<keyword evidence="4" id="KW-1185">Reference proteome</keyword>
<keyword evidence="2" id="KW-0472">Membrane</keyword>
<proteinExistence type="predicted"/>
<feature type="transmembrane region" description="Helical" evidence="2">
    <location>
        <begin position="20"/>
        <end position="39"/>
    </location>
</feature>
<evidence type="ECO:0000313" key="4">
    <source>
        <dbReference type="Proteomes" id="UP000295674"/>
    </source>
</evidence>
<sequence length="274" mass="28763">MPEGDDGERSGSKGSDTPRWVATIGAVGSVVALLGFLGFSNIGQLGNALDNALGGSASSSAEPPRASVTSEDDDPSATYRPTRTYTTKPTKTASPDEEATDETPFTAAALLPDDFEDDRGVGYTRVASGVHGCTDASHMSDNVQRVLSGYDCDLTVTGNYLKSGDVSEDADVLVSVQVIRFDDTSTAKAVKERIVAGGSWDFGIWCPNEGRGSDACDGYERARTESYVSYDHRYVVHAVALYVNLSSSPDAETATDAAADAAVTEIGPENYTGD</sequence>
<dbReference type="AlphaFoldDB" id="A0A4R4VNH4"/>
<organism evidence="3 4">
    <name type="scientific">Saccharopolyspora terrae</name>
    <dbReference type="NCBI Taxonomy" id="2530384"/>
    <lineage>
        <taxon>Bacteria</taxon>
        <taxon>Bacillati</taxon>
        <taxon>Actinomycetota</taxon>
        <taxon>Actinomycetes</taxon>
        <taxon>Pseudonocardiales</taxon>
        <taxon>Pseudonocardiaceae</taxon>
        <taxon>Saccharopolyspora</taxon>
    </lineage>
</organism>
<keyword evidence="2" id="KW-0812">Transmembrane</keyword>
<evidence type="ECO:0000313" key="3">
    <source>
        <dbReference type="EMBL" id="TDD06641.1"/>
    </source>
</evidence>
<accession>A0A4R4VNH4</accession>
<evidence type="ECO:0000256" key="1">
    <source>
        <dbReference type="SAM" id="MobiDB-lite"/>
    </source>
</evidence>
<feature type="compositionally biased region" description="Low complexity" evidence="1">
    <location>
        <begin position="76"/>
        <end position="93"/>
    </location>
</feature>
<evidence type="ECO:0000256" key="2">
    <source>
        <dbReference type="SAM" id="Phobius"/>
    </source>
</evidence>
<feature type="region of interest" description="Disordered" evidence="1">
    <location>
        <begin position="54"/>
        <end position="104"/>
    </location>
</feature>
<comment type="caution">
    <text evidence="3">The sequence shown here is derived from an EMBL/GenBank/DDBJ whole genome shotgun (WGS) entry which is preliminary data.</text>
</comment>
<dbReference type="Proteomes" id="UP000295674">
    <property type="component" value="Unassembled WGS sequence"/>
</dbReference>
<dbReference type="EMBL" id="SMKS01000015">
    <property type="protein sequence ID" value="TDD06641.1"/>
    <property type="molecule type" value="Genomic_DNA"/>
</dbReference>
<reference evidence="3 4" key="1">
    <citation type="submission" date="2019-03" db="EMBL/GenBank/DDBJ databases">
        <title>Draft genome sequences of novel Actinobacteria.</title>
        <authorList>
            <person name="Sahin N."/>
            <person name="Ay H."/>
            <person name="Saygin H."/>
        </authorList>
    </citation>
    <scope>NUCLEOTIDE SEQUENCE [LARGE SCALE GENOMIC DNA]</scope>
    <source>
        <strain evidence="3 4">16K309</strain>
    </source>
</reference>
<dbReference type="RefSeq" id="WP_132673977.1">
    <property type="nucleotide sequence ID" value="NZ_SMKS01000015.1"/>
</dbReference>
<gene>
    <name evidence="3" type="ORF">E1181_11580</name>
</gene>